<evidence type="ECO:0000313" key="1">
    <source>
        <dbReference type="EMBL" id="KAF2717033.1"/>
    </source>
</evidence>
<name>A0A9P4PY11_9PEZI</name>
<keyword evidence="2" id="KW-1185">Reference proteome</keyword>
<dbReference type="AlphaFoldDB" id="A0A9P4PY11"/>
<comment type="caution">
    <text evidence="1">The sequence shown here is derived from an EMBL/GenBank/DDBJ whole genome shotgun (WGS) entry which is preliminary data.</text>
</comment>
<organism evidence="1 2">
    <name type="scientific">Polychaeton citri CBS 116435</name>
    <dbReference type="NCBI Taxonomy" id="1314669"/>
    <lineage>
        <taxon>Eukaryota</taxon>
        <taxon>Fungi</taxon>
        <taxon>Dikarya</taxon>
        <taxon>Ascomycota</taxon>
        <taxon>Pezizomycotina</taxon>
        <taxon>Dothideomycetes</taxon>
        <taxon>Dothideomycetidae</taxon>
        <taxon>Capnodiales</taxon>
        <taxon>Capnodiaceae</taxon>
        <taxon>Polychaeton</taxon>
    </lineage>
</organism>
<reference evidence="1" key="1">
    <citation type="journal article" date="2020" name="Stud. Mycol.">
        <title>101 Dothideomycetes genomes: a test case for predicting lifestyles and emergence of pathogens.</title>
        <authorList>
            <person name="Haridas S."/>
            <person name="Albert R."/>
            <person name="Binder M."/>
            <person name="Bloem J."/>
            <person name="Labutti K."/>
            <person name="Salamov A."/>
            <person name="Andreopoulos B."/>
            <person name="Baker S."/>
            <person name="Barry K."/>
            <person name="Bills G."/>
            <person name="Bluhm B."/>
            <person name="Cannon C."/>
            <person name="Castanera R."/>
            <person name="Culley D."/>
            <person name="Daum C."/>
            <person name="Ezra D."/>
            <person name="Gonzalez J."/>
            <person name="Henrissat B."/>
            <person name="Kuo A."/>
            <person name="Liang C."/>
            <person name="Lipzen A."/>
            <person name="Lutzoni F."/>
            <person name="Magnuson J."/>
            <person name="Mondo S."/>
            <person name="Nolan M."/>
            <person name="Ohm R."/>
            <person name="Pangilinan J."/>
            <person name="Park H.-J."/>
            <person name="Ramirez L."/>
            <person name="Alfaro M."/>
            <person name="Sun H."/>
            <person name="Tritt A."/>
            <person name="Yoshinaga Y."/>
            <person name="Zwiers L.-H."/>
            <person name="Turgeon B."/>
            <person name="Goodwin S."/>
            <person name="Spatafora J."/>
            <person name="Crous P."/>
            <person name="Grigoriev I."/>
        </authorList>
    </citation>
    <scope>NUCLEOTIDE SEQUENCE</scope>
    <source>
        <strain evidence="1">CBS 116435</strain>
    </source>
</reference>
<evidence type="ECO:0000313" key="2">
    <source>
        <dbReference type="Proteomes" id="UP000799441"/>
    </source>
</evidence>
<protein>
    <submittedName>
        <fullName evidence="1">Uncharacterized protein</fullName>
    </submittedName>
</protein>
<sequence>MVIAEHIYDKMGRNRVDTRAAEAEEHLPIQPYRAACSVFAVALAGSIYDKAWREELVDFRRSIDSSKHHSNLAIFGTNMACRSYNPCGKREEKHSRSVARRGFEVAHGKNFDPVFSADTSNATSLLRLSDIKSATCQVSDRTHFKGGTGAGSYVAVLRACVGSLSEFCD</sequence>
<proteinExistence type="predicted"/>
<gene>
    <name evidence="1" type="ORF">K431DRAFT_334864</name>
</gene>
<dbReference type="Proteomes" id="UP000799441">
    <property type="component" value="Unassembled WGS sequence"/>
</dbReference>
<accession>A0A9P4PY11</accession>
<dbReference type="EMBL" id="MU003854">
    <property type="protein sequence ID" value="KAF2717033.1"/>
    <property type="molecule type" value="Genomic_DNA"/>
</dbReference>